<feature type="transmembrane region" description="Helical" evidence="1">
    <location>
        <begin position="40"/>
        <end position="63"/>
    </location>
</feature>
<reference evidence="2" key="1">
    <citation type="submission" date="2020-03" db="EMBL/GenBank/DDBJ databases">
        <authorList>
            <person name="Guo F."/>
        </authorList>
    </citation>
    <scope>NUCLEOTIDE SEQUENCE</scope>
    <source>
        <strain evidence="2">JCM 30134</strain>
    </source>
</reference>
<evidence type="ECO:0000313" key="2">
    <source>
        <dbReference type="EMBL" id="NHO65475.1"/>
    </source>
</evidence>
<organism evidence="2 3">
    <name type="scientific">Pseudomaricurvus hydrocarbonicus</name>
    <dbReference type="NCBI Taxonomy" id="1470433"/>
    <lineage>
        <taxon>Bacteria</taxon>
        <taxon>Pseudomonadati</taxon>
        <taxon>Pseudomonadota</taxon>
        <taxon>Gammaproteobacteria</taxon>
        <taxon>Cellvibrionales</taxon>
        <taxon>Cellvibrionaceae</taxon>
        <taxon>Pseudomaricurvus</taxon>
    </lineage>
</organism>
<keyword evidence="1" id="KW-0472">Membrane</keyword>
<dbReference type="EMBL" id="JAAONZ010000004">
    <property type="protein sequence ID" value="NHO65475.1"/>
    <property type="molecule type" value="Genomic_DNA"/>
</dbReference>
<comment type="caution">
    <text evidence="2">The sequence shown here is derived from an EMBL/GenBank/DDBJ whole genome shotgun (WGS) entry which is preliminary data.</text>
</comment>
<gene>
    <name evidence="2" type="ORF">G8770_07975</name>
</gene>
<keyword evidence="1" id="KW-0812">Transmembrane</keyword>
<keyword evidence="1" id="KW-1133">Transmembrane helix</keyword>
<name>A0A9E5JVU8_9GAMM</name>
<proteinExistence type="predicted"/>
<evidence type="ECO:0000313" key="3">
    <source>
        <dbReference type="Proteomes" id="UP000787472"/>
    </source>
</evidence>
<evidence type="ECO:0000256" key="1">
    <source>
        <dbReference type="SAM" id="Phobius"/>
    </source>
</evidence>
<sequence length="73" mass="8008">MIFSRKNKSRSAASVAVLASLAFLALAVWGWDVPLETLSQFFLISLVLILGLMVAAIGMVVLIKFVQKLRNDD</sequence>
<accession>A0A9E5JVU8</accession>
<keyword evidence="3" id="KW-1185">Reference proteome</keyword>
<protein>
    <submittedName>
        <fullName evidence="2">Uncharacterized protein</fullName>
    </submittedName>
</protein>
<dbReference type="AlphaFoldDB" id="A0A9E5JVU8"/>
<dbReference type="Proteomes" id="UP000787472">
    <property type="component" value="Unassembled WGS sequence"/>
</dbReference>
<dbReference type="RefSeq" id="WP_167184435.1">
    <property type="nucleotide sequence ID" value="NZ_JAAONZ010000004.1"/>
</dbReference>